<feature type="transmembrane region" description="Helical" evidence="1">
    <location>
        <begin position="45"/>
        <end position="69"/>
    </location>
</feature>
<feature type="transmembrane region" description="Helical" evidence="1">
    <location>
        <begin position="163"/>
        <end position="185"/>
    </location>
</feature>
<reference evidence="3 4" key="1">
    <citation type="submission" date="2019-04" db="EMBL/GenBank/DDBJ databases">
        <title>Microbes associate with the intestines of laboratory mice.</title>
        <authorList>
            <person name="Navarre W."/>
            <person name="Wong E."/>
            <person name="Huang K.C."/>
            <person name="Tropini C."/>
            <person name="Ng K."/>
            <person name="Yu B."/>
        </authorList>
    </citation>
    <scope>NUCLEOTIDE SEQUENCE [LARGE SCALE GENOMIC DNA]</scope>
    <source>
        <strain evidence="3 4">NM80_B27</strain>
    </source>
</reference>
<evidence type="ECO:0008006" key="5">
    <source>
        <dbReference type="Google" id="ProtNLM"/>
    </source>
</evidence>
<feature type="transmembrane region" description="Helical" evidence="1">
    <location>
        <begin position="89"/>
        <end position="118"/>
    </location>
</feature>
<keyword evidence="2" id="KW-0732">Signal</keyword>
<dbReference type="Proteomes" id="UP000308978">
    <property type="component" value="Unassembled WGS sequence"/>
</dbReference>
<name>A0A4S4G463_9ACTN</name>
<keyword evidence="1" id="KW-0472">Membrane</keyword>
<keyword evidence="1" id="KW-0812">Transmembrane</keyword>
<gene>
    <name evidence="3" type="ORF">E5986_03010</name>
</gene>
<organism evidence="3 4">
    <name type="scientific">Adlercreutzia caecimuris</name>
    <dbReference type="NCBI Taxonomy" id="671266"/>
    <lineage>
        <taxon>Bacteria</taxon>
        <taxon>Bacillati</taxon>
        <taxon>Actinomycetota</taxon>
        <taxon>Coriobacteriia</taxon>
        <taxon>Eggerthellales</taxon>
        <taxon>Eggerthellaceae</taxon>
        <taxon>Adlercreutzia</taxon>
    </lineage>
</organism>
<evidence type="ECO:0000256" key="1">
    <source>
        <dbReference type="SAM" id="Phobius"/>
    </source>
</evidence>
<evidence type="ECO:0000313" key="3">
    <source>
        <dbReference type="EMBL" id="THG38399.1"/>
    </source>
</evidence>
<protein>
    <recommendedName>
        <fullName evidence="5">ABC transporter permease</fullName>
    </recommendedName>
</protein>
<accession>A0A4S4G463</accession>
<sequence length="235" mass="24439">MAGGAIAALAVAAVGATQLAAQASDFSECVALLFYGSEPPTPESIFFIPLTWIALMLCPVLAVSFYPALDLQRQGAQCLLRTGSWPRWIASKAVWATAMAAAIVLVYLVAAAVIAGQGVDTVDDFENMIFDAPVRPSFVVQVAAVIAAVSAASFALSLCLSPIVGVIASIVYLVCSAYLCLPWLLGNFTMGQRVGLVEVPFSEVTLCLGLCAALIAASAAACLIVLPRKDLLGQR</sequence>
<feature type="transmembrane region" description="Helical" evidence="1">
    <location>
        <begin position="138"/>
        <end position="156"/>
    </location>
</feature>
<feature type="signal peptide" evidence="2">
    <location>
        <begin position="1"/>
        <end position="23"/>
    </location>
</feature>
<dbReference type="EMBL" id="SSTJ01000002">
    <property type="protein sequence ID" value="THG38399.1"/>
    <property type="molecule type" value="Genomic_DNA"/>
</dbReference>
<evidence type="ECO:0000256" key="2">
    <source>
        <dbReference type="SAM" id="SignalP"/>
    </source>
</evidence>
<feature type="chain" id="PRO_5021026291" description="ABC transporter permease" evidence="2">
    <location>
        <begin position="24"/>
        <end position="235"/>
    </location>
</feature>
<proteinExistence type="predicted"/>
<feature type="transmembrane region" description="Helical" evidence="1">
    <location>
        <begin position="205"/>
        <end position="226"/>
    </location>
</feature>
<comment type="caution">
    <text evidence="3">The sequence shown here is derived from an EMBL/GenBank/DDBJ whole genome shotgun (WGS) entry which is preliminary data.</text>
</comment>
<dbReference type="AlphaFoldDB" id="A0A4S4G463"/>
<keyword evidence="1" id="KW-1133">Transmembrane helix</keyword>
<dbReference type="RefSeq" id="WP_136433208.1">
    <property type="nucleotide sequence ID" value="NZ_SSTJ01000002.1"/>
</dbReference>
<evidence type="ECO:0000313" key="4">
    <source>
        <dbReference type="Proteomes" id="UP000308978"/>
    </source>
</evidence>